<keyword evidence="2" id="KW-1185">Reference proteome</keyword>
<organism evidence="1 2">
    <name type="scientific">Lindgomyces ingoldianus</name>
    <dbReference type="NCBI Taxonomy" id="673940"/>
    <lineage>
        <taxon>Eukaryota</taxon>
        <taxon>Fungi</taxon>
        <taxon>Dikarya</taxon>
        <taxon>Ascomycota</taxon>
        <taxon>Pezizomycotina</taxon>
        <taxon>Dothideomycetes</taxon>
        <taxon>Pleosporomycetidae</taxon>
        <taxon>Pleosporales</taxon>
        <taxon>Lindgomycetaceae</taxon>
        <taxon>Lindgomyces</taxon>
    </lineage>
</organism>
<dbReference type="EMBL" id="MU003497">
    <property type="protein sequence ID" value="KAF2474734.1"/>
    <property type="molecule type" value="Genomic_DNA"/>
</dbReference>
<gene>
    <name evidence="1" type="ORF">BDR25DRAFT_340470</name>
</gene>
<proteinExistence type="predicted"/>
<sequence length="1135" mass="123767">MDTRPSPTPPAAARPKNSTSPSTPSQVAGSSQQPATMPSGSKPPRGTTPAASRSAIKLTEGNKPARPSSKDSLKQKMMKKPEEAPRLSKSEEQLKALKSDFDGLRTHITCKICDRLLYEPYIISCGHTYCYSCLCTWFLNNKARKTCPDCRTVVTHPPAPAYVIREMTLIFVNRAELLPAGETLEQHAKWQKEEADAVQQDKNNTDSKTGGLFKGCFRSNRPTPSLRVVRDQEDGVDRCPMCSWELEDGECGQCGLTFDDNGELTWGDSFGGFSDMDETSERDMSGEDLDPDLDMEDGYDGYDEPIDGWQDYLGDEGPFMMRRFLETGIAPGAYGRRRRLTHSEAGSRRSYSQSIVSDIYTDEMDTVEEEDEEGLDEDSSMNDFIEDGESGPATSRAASSTPAETPQPSSLQTGSQRRARRIVESEASSSIGSVPEEEDEEDEGPIRPGRRNIAQTRILNRANGVRRPIAPPSSASETSLDQDLDEDTRRLLQSEGWMLQHDGPDDDMDEDDEDDDSDGGRTTVGWDATAISNDRVRRGGSLTPTADRPRPNAPIRPPSRVGNTRFPDASRGLRRRSSVLSSSTVNYEDGEADDDDSDLDQDGDLTMAAMNSLRYRRSRAQMRQSAAFSHPSSRFANRGLSQGDAIDLDTDDNSDTAQPTSGRRMAPRTRRQEYDPRISWMFADHQRALQDYQRPGSLLDQEPRSTTPIARPRTANRNRPSPAQPVSPFMPPVPSRLRTPLMNNSSNHPTSPSGQTSPPSRAGIFQNMHTTAGLESPLRVDRAASVASNSTASSAINTPSSSITSLPSANTISQAQANAAVDMIDRPPSRVGARPPSANGRRNSTGFSPVYPGFPHPNVGLNIGGRIFQPPRLGNPWGAFVQPGGVRTRSSRAQLREQTSTATLRAVNSRANIRDVVNPSQGMRSPPSRIDLRAQPSRRRLNNQSSTRTLRASEHARPPQSPTANTGSATSPVARPARFTPDERDTLARELINNRMRALGGTYQTRPTPVRTNPWRPSTSPEAVPVNAGPVAPQHIRSNSNESMASIGSSGTASGAPPSPNLNRRRSRRDISVATASAFPISQATFSPPANTYTNSYLRTRQGSLTGGSPAYESPINTNTRGLSPMVAAGNSGLL</sequence>
<comment type="caution">
    <text evidence="1">The sequence shown here is derived from an EMBL/GenBank/DDBJ whole genome shotgun (WGS) entry which is preliminary data.</text>
</comment>
<evidence type="ECO:0000313" key="2">
    <source>
        <dbReference type="Proteomes" id="UP000799755"/>
    </source>
</evidence>
<accession>A0ACB6R649</accession>
<protein>
    <submittedName>
        <fullName evidence="1">Uncharacterized protein</fullName>
    </submittedName>
</protein>
<dbReference type="Proteomes" id="UP000799755">
    <property type="component" value="Unassembled WGS sequence"/>
</dbReference>
<reference evidence="1" key="1">
    <citation type="journal article" date="2020" name="Stud. Mycol.">
        <title>101 Dothideomycetes genomes: a test case for predicting lifestyles and emergence of pathogens.</title>
        <authorList>
            <person name="Haridas S."/>
            <person name="Albert R."/>
            <person name="Binder M."/>
            <person name="Bloem J."/>
            <person name="Labutti K."/>
            <person name="Salamov A."/>
            <person name="Andreopoulos B."/>
            <person name="Baker S."/>
            <person name="Barry K."/>
            <person name="Bills G."/>
            <person name="Bluhm B."/>
            <person name="Cannon C."/>
            <person name="Castanera R."/>
            <person name="Culley D."/>
            <person name="Daum C."/>
            <person name="Ezra D."/>
            <person name="Gonzalez J."/>
            <person name="Henrissat B."/>
            <person name="Kuo A."/>
            <person name="Liang C."/>
            <person name="Lipzen A."/>
            <person name="Lutzoni F."/>
            <person name="Magnuson J."/>
            <person name="Mondo S."/>
            <person name="Nolan M."/>
            <person name="Ohm R."/>
            <person name="Pangilinan J."/>
            <person name="Park H.-J."/>
            <person name="Ramirez L."/>
            <person name="Alfaro M."/>
            <person name="Sun H."/>
            <person name="Tritt A."/>
            <person name="Yoshinaga Y."/>
            <person name="Zwiers L.-H."/>
            <person name="Turgeon B."/>
            <person name="Goodwin S."/>
            <person name="Spatafora J."/>
            <person name="Crous P."/>
            <person name="Grigoriev I."/>
        </authorList>
    </citation>
    <scope>NUCLEOTIDE SEQUENCE</scope>
    <source>
        <strain evidence="1">ATCC 200398</strain>
    </source>
</reference>
<evidence type="ECO:0000313" key="1">
    <source>
        <dbReference type="EMBL" id="KAF2474734.1"/>
    </source>
</evidence>
<name>A0ACB6R649_9PLEO</name>